<keyword evidence="4 9" id="KW-0732">Signal</keyword>
<dbReference type="SUPFAM" id="SSF53254">
    <property type="entry name" value="Phosphoglycerate mutase-like"/>
    <property type="match status" value="1"/>
</dbReference>
<accession>A0A8S1H7I0</accession>
<evidence type="ECO:0000256" key="9">
    <source>
        <dbReference type="SAM" id="SignalP"/>
    </source>
</evidence>
<dbReference type="PANTHER" id="PTHR11567">
    <property type="entry name" value="ACID PHOSPHATASE-RELATED"/>
    <property type="match status" value="1"/>
</dbReference>
<dbReference type="InterPro" id="IPR000560">
    <property type="entry name" value="His_Pase_clade-2"/>
</dbReference>
<dbReference type="EC" id="3.1.3.2" evidence="3"/>
<feature type="region of interest" description="Disordered" evidence="8">
    <location>
        <begin position="160"/>
        <end position="183"/>
    </location>
</feature>
<dbReference type="InterPro" id="IPR029033">
    <property type="entry name" value="His_PPase_superfam"/>
</dbReference>
<dbReference type="GO" id="GO:0003993">
    <property type="term" value="F:acid phosphatase activity"/>
    <property type="evidence" value="ECO:0007669"/>
    <property type="project" value="UniProtKB-EC"/>
</dbReference>
<comment type="similarity">
    <text evidence="2">Belongs to the histidine acid phosphatase family.</text>
</comment>
<organism evidence="10 11">
    <name type="scientific">Caenorhabditis auriculariae</name>
    <dbReference type="NCBI Taxonomy" id="2777116"/>
    <lineage>
        <taxon>Eukaryota</taxon>
        <taxon>Metazoa</taxon>
        <taxon>Ecdysozoa</taxon>
        <taxon>Nematoda</taxon>
        <taxon>Chromadorea</taxon>
        <taxon>Rhabditida</taxon>
        <taxon>Rhabditina</taxon>
        <taxon>Rhabditomorpha</taxon>
        <taxon>Rhabditoidea</taxon>
        <taxon>Rhabditidae</taxon>
        <taxon>Peloderinae</taxon>
        <taxon>Caenorhabditis</taxon>
    </lineage>
</organism>
<evidence type="ECO:0000256" key="3">
    <source>
        <dbReference type="ARBA" id="ARBA00012646"/>
    </source>
</evidence>
<dbReference type="Pfam" id="PF00328">
    <property type="entry name" value="His_Phos_2"/>
    <property type="match status" value="1"/>
</dbReference>
<dbReference type="AlphaFoldDB" id="A0A8S1H7I0"/>
<evidence type="ECO:0000313" key="10">
    <source>
        <dbReference type="EMBL" id="CAD6191789.1"/>
    </source>
</evidence>
<evidence type="ECO:0000256" key="6">
    <source>
        <dbReference type="ARBA" id="ARBA00023157"/>
    </source>
</evidence>
<evidence type="ECO:0000256" key="1">
    <source>
        <dbReference type="ARBA" id="ARBA00000032"/>
    </source>
</evidence>
<proteinExistence type="inferred from homology"/>
<dbReference type="InterPro" id="IPR050645">
    <property type="entry name" value="Histidine_acid_phosphatase"/>
</dbReference>
<evidence type="ECO:0000256" key="7">
    <source>
        <dbReference type="ARBA" id="ARBA00023180"/>
    </source>
</evidence>
<keyword evidence="5" id="KW-0378">Hydrolase</keyword>
<evidence type="ECO:0000256" key="2">
    <source>
        <dbReference type="ARBA" id="ARBA00005375"/>
    </source>
</evidence>
<gene>
    <name evidence="10" type="ORF">CAUJ_LOCUS7708</name>
</gene>
<dbReference type="Proteomes" id="UP000835052">
    <property type="component" value="Unassembled WGS sequence"/>
</dbReference>
<evidence type="ECO:0000256" key="4">
    <source>
        <dbReference type="ARBA" id="ARBA00022729"/>
    </source>
</evidence>
<dbReference type="OrthoDB" id="258392at2759"/>
<keyword evidence="11" id="KW-1185">Reference proteome</keyword>
<dbReference type="Gene3D" id="3.40.50.1240">
    <property type="entry name" value="Phosphoglycerate mutase-like"/>
    <property type="match status" value="1"/>
</dbReference>
<evidence type="ECO:0000256" key="5">
    <source>
        <dbReference type="ARBA" id="ARBA00022801"/>
    </source>
</evidence>
<dbReference type="PANTHER" id="PTHR11567:SF211">
    <property type="entry name" value="PROSTATIC ACID PHOSPHATASE"/>
    <property type="match status" value="1"/>
</dbReference>
<reference evidence="10" key="1">
    <citation type="submission" date="2020-10" db="EMBL/GenBank/DDBJ databases">
        <authorList>
            <person name="Kikuchi T."/>
        </authorList>
    </citation>
    <scope>NUCLEOTIDE SEQUENCE</scope>
    <source>
        <strain evidence="10">NKZ352</strain>
    </source>
</reference>
<comment type="catalytic activity">
    <reaction evidence="1">
        <text>a phosphate monoester + H2O = an alcohol + phosphate</text>
        <dbReference type="Rhea" id="RHEA:15017"/>
        <dbReference type="ChEBI" id="CHEBI:15377"/>
        <dbReference type="ChEBI" id="CHEBI:30879"/>
        <dbReference type="ChEBI" id="CHEBI:43474"/>
        <dbReference type="ChEBI" id="CHEBI:67140"/>
        <dbReference type="EC" id="3.1.3.2"/>
    </reaction>
</comment>
<evidence type="ECO:0000313" key="11">
    <source>
        <dbReference type="Proteomes" id="UP000835052"/>
    </source>
</evidence>
<comment type="caution">
    <text evidence="10">The sequence shown here is derived from an EMBL/GenBank/DDBJ whole genome shotgun (WGS) entry which is preliminary data.</text>
</comment>
<name>A0A8S1H7I0_9PELO</name>
<keyword evidence="6" id="KW-1015">Disulfide bond</keyword>
<protein>
    <recommendedName>
        <fullName evidence="3">acid phosphatase</fullName>
        <ecNumber evidence="3">3.1.3.2</ecNumber>
    </recommendedName>
</protein>
<sequence length="183" mass="20291">MTKIWVFLGFVWVSQISIADPIGLKLIFSTAIWRHGDRAPLGTYPTDPIQENWWNTGGGGWGELTPTGMAQHFQLGTIIRNRYINGTFNFLPPYYDAKKIYVRATDHNRTIISAMANMVAMYTNPAVEKAGIEYPDIAGWPAGFVPIAAHSQDYDTDCVDKSPAGNRTGTKANRAKESYMGGQ</sequence>
<dbReference type="EMBL" id="CAJGYM010000023">
    <property type="protein sequence ID" value="CAD6191789.1"/>
    <property type="molecule type" value="Genomic_DNA"/>
</dbReference>
<dbReference type="CDD" id="cd07061">
    <property type="entry name" value="HP_HAP_like"/>
    <property type="match status" value="1"/>
</dbReference>
<evidence type="ECO:0000256" key="8">
    <source>
        <dbReference type="SAM" id="MobiDB-lite"/>
    </source>
</evidence>
<feature type="chain" id="PRO_5035794468" description="acid phosphatase" evidence="9">
    <location>
        <begin position="20"/>
        <end position="183"/>
    </location>
</feature>
<keyword evidence="7" id="KW-0325">Glycoprotein</keyword>
<feature type="signal peptide" evidence="9">
    <location>
        <begin position="1"/>
        <end position="19"/>
    </location>
</feature>